<evidence type="ECO:0000313" key="3">
    <source>
        <dbReference type="Proteomes" id="UP000233551"/>
    </source>
</evidence>
<gene>
    <name evidence="2" type="ORF">CRG98_037965</name>
</gene>
<protein>
    <submittedName>
        <fullName evidence="2">Uncharacterized protein</fullName>
    </submittedName>
</protein>
<keyword evidence="3" id="KW-1185">Reference proteome</keyword>
<dbReference type="EMBL" id="PGOL01003331">
    <property type="protein sequence ID" value="PKI41658.1"/>
    <property type="molecule type" value="Genomic_DNA"/>
</dbReference>
<comment type="caution">
    <text evidence="2">The sequence shown here is derived from an EMBL/GenBank/DDBJ whole genome shotgun (WGS) entry which is preliminary data.</text>
</comment>
<feature type="region of interest" description="Disordered" evidence="1">
    <location>
        <begin position="1"/>
        <end position="35"/>
    </location>
</feature>
<name>A0A2I0ICD3_PUNGR</name>
<sequence>RWGRTVRDSPPDLEAVKAAERKQKEEAAERARQRTSARFAEAPAWPWPREFETMLVNPTYLFFVI</sequence>
<organism evidence="2 3">
    <name type="scientific">Punica granatum</name>
    <name type="common">Pomegranate</name>
    <dbReference type="NCBI Taxonomy" id="22663"/>
    <lineage>
        <taxon>Eukaryota</taxon>
        <taxon>Viridiplantae</taxon>
        <taxon>Streptophyta</taxon>
        <taxon>Embryophyta</taxon>
        <taxon>Tracheophyta</taxon>
        <taxon>Spermatophyta</taxon>
        <taxon>Magnoliopsida</taxon>
        <taxon>eudicotyledons</taxon>
        <taxon>Gunneridae</taxon>
        <taxon>Pentapetalae</taxon>
        <taxon>rosids</taxon>
        <taxon>malvids</taxon>
        <taxon>Myrtales</taxon>
        <taxon>Lythraceae</taxon>
        <taxon>Punica</taxon>
    </lineage>
</organism>
<dbReference type="AlphaFoldDB" id="A0A2I0ICD3"/>
<proteinExistence type="predicted"/>
<accession>A0A2I0ICD3</accession>
<reference evidence="2 3" key="1">
    <citation type="submission" date="2017-11" db="EMBL/GenBank/DDBJ databases">
        <title>De-novo sequencing of pomegranate (Punica granatum L.) genome.</title>
        <authorList>
            <person name="Akparov Z."/>
            <person name="Amiraslanov A."/>
            <person name="Hajiyeva S."/>
            <person name="Abbasov M."/>
            <person name="Kaur K."/>
            <person name="Hamwieh A."/>
            <person name="Solovyev V."/>
            <person name="Salamov A."/>
            <person name="Braich B."/>
            <person name="Kosarev P."/>
            <person name="Mahmoud A."/>
            <person name="Hajiyev E."/>
            <person name="Babayeva S."/>
            <person name="Izzatullayeva V."/>
            <person name="Mammadov A."/>
            <person name="Mammadov A."/>
            <person name="Sharifova S."/>
            <person name="Ojaghi J."/>
            <person name="Eynullazada K."/>
            <person name="Bayramov B."/>
            <person name="Abdulazimova A."/>
            <person name="Shahmuradov I."/>
        </authorList>
    </citation>
    <scope>NUCLEOTIDE SEQUENCE [LARGE SCALE GENOMIC DNA]</scope>
    <source>
        <strain evidence="3">cv. AG2017</strain>
        <tissue evidence="2">Leaf</tissue>
    </source>
</reference>
<feature type="compositionally biased region" description="Basic and acidic residues" evidence="1">
    <location>
        <begin position="1"/>
        <end position="32"/>
    </location>
</feature>
<evidence type="ECO:0000256" key="1">
    <source>
        <dbReference type="SAM" id="MobiDB-lite"/>
    </source>
</evidence>
<evidence type="ECO:0000313" key="2">
    <source>
        <dbReference type="EMBL" id="PKI41658.1"/>
    </source>
</evidence>
<dbReference type="Proteomes" id="UP000233551">
    <property type="component" value="Unassembled WGS sequence"/>
</dbReference>
<feature type="non-terminal residue" evidence="2">
    <location>
        <position position="1"/>
    </location>
</feature>